<evidence type="ECO:0000313" key="4">
    <source>
        <dbReference type="Proteomes" id="UP000220251"/>
    </source>
</evidence>
<keyword evidence="4" id="KW-1185">Reference proteome</keyword>
<sequence>MSTIISRFNHEYGIYTPAQIGSLAITPTAFFKSPEGRVWKEGMDSFINDHPAVRFNRGKLIAHILELAVKAHRQNILQHLIKDYIAANINAYDFELKPGDVGYQEEQVQSAALSALRLIGIVFLNIVTLGIASIVWLAFLKSRVEVLDGETTELKQFEAYQASRLNETAPAKDRIRNLFTEHGRIEQRARQLNEQLQGLVEQRNLRANASSAQEQISQIIAEREELEADIANLLGAADDDVSIDINPLTSSISKKLGYVEPLYKKREGDDINISGKYKDKKKTRVVGGIIQKNQWGVPIQDTIPSEQGKWLNGKSTMEDLLGSAADWAMLNLLQKADEGEIRFNKSYQLAEASEAAKQYQLAIFKHMVFLMLDAAGVTADCTLVPHVILNEDGKGGSLQVDPSIAYRAEAPDGSKDVILYKNRDGWSPSDPSKFPRGIDPLAAKWILARYEDEFEEMKTLEKLLLKPLLTEPLDLEGVNKDLLIANELIEEIALALMDRYHGLFTTKLNHFATDNVATLDSLDQEAKSVDWSNVSKPWLNQEIRSTLLKSHRILTGLSKRGSQLLHESIDDKSKTLTLPADSSKALEEIKKFFRVIHLDINEGGNLDHGCLFSSLSISLLQGAGNKAEISPLRIRQAMAGCIEKNSVKWSQKIMERTRKRLPGKTVMTEGWTTDQYCKWLRGQDPGLKPTQAKRLRDDYNELELEVFANAFGIEVNVFVSGQVLRKDKKDFKSYYTYGPKTKEKLYLFNSQALSFYAITPKLTEREEGLDMEAKALVGHHQRFWARNCDENLADFDTGWNHFQC</sequence>
<feature type="coiled-coil region" evidence="1">
    <location>
        <begin position="175"/>
        <end position="236"/>
    </location>
</feature>
<name>A0A0H5DPC9_9BACT</name>
<keyword evidence="2" id="KW-0472">Membrane</keyword>
<organism evidence="3 4">
    <name type="scientific">Estrella lausannensis</name>
    <dbReference type="NCBI Taxonomy" id="483423"/>
    <lineage>
        <taxon>Bacteria</taxon>
        <taxon>Pseudomonadati</taxon>
        <taxon>Chlamydiota</taxon>
        <taxon>Chlamydiia</taxon>
        <taxon>Parachlamydiales</taxon>
        <taxon>Candidatus Criblamydiaceae</taxon>
        <taxon>Estrella</taxon>
    </lineage>
</organism>
<dbReference type="AlphaFoldDB" id="A0A0H5DPC9"/>
<keyword evidence="2" id="KW-1133">Transmembrane helix</keyword>
<proteinExistence type="predicted"/>
<reference evidence="4" key="1">
    <citation type="submission" date="2015-06" db="EMBL/GenBank/DDBJ databases">
        <authorList>
            <person name="Bertelli C."/>
        </authorList>
    </citation>
    <scope>NUCLEOTIDE SEQUENCE [LARGE SCALE GENOMIC DNA]</scope>
    <source>
        <strain evidence="4">CRIB-30</strain>
    </source>
</reference>
<dbReference type="OrthoDB" id="1654473at2"/>
<evidence type="ECO:0000313" key="3">
    <source>
        <dbReference type="EMBL" id="CRX38396.1"/>
    </source>
</evidence>
<dbReference type="EMBL" id="CWGJ01000012">
    <property type="protein sequence ID" value="CRX38396.1"/>
    <property type="molecule type" value="Genomic_DNA"/>
</dbReference>
<evidence type="ECO:0000256" key="1">
    <source>
        <dbReference type="SAM" id="Coils"/>
    </source>
</evidence>
<gene>
    <name evidence="3" type="ORF">ELAC_1051</name>
</gene>
<protein>
    <submittedName>
        <fullName evidence="3">Putative membrane protein</fullName>
    </submittedName>
</protein>
<accession>A0A0H5DPC9</accession>
<dbReference type="Proteomes" id="UP000220251">
    <property type="component" value="Unassembled WGS sequence"/>
</dbReference>
<keyword evidence="1" id="KW-0175">Coiled coil</keyword>
<dbReference type="RefSeq" id="WP_098038257.1">
    <property type="nucleotide sequence ID" value="NZ_CWGJ01000012.1"/>
</dbReference>
<evidence type="ECO:0000256" key="2">
    <source>
        <dbReference type="SAM" id="Phobius"/>
    </source>
</evidence>
<keyword evidence="2" id="KW-0812">Transmembrane</keyword>
<feature type="transmembrane region" description="Helical" evidence="2">
    <location>
        <begin position="118"/>
        <end position="139"/>
    </location>
</feature>